<dbReference type="EMBL" id="MU004368">
    <property type="protein sequence ID" value="KAF2654171.1"/>
    <property type="molecule type" value="Genomic_DNA"/>
</dbReference>
<dbReference type="SUPFAM" id="SSF51735">
    <property type="entry name" value="NAD(P)-binding Rossmann-fold domains"/>
    <property type="match status" value="1"/>
</dbReference>
<dbReference type="OrthoDB" id="542013at2759"/>
<dbReference type="Proteomes" id="UP000799324">
    <property type="component" value="Unassembled WGS sequence"/>
</dbReference>
<sequence length="340" mass="36906">MSGGILGMLKSQLIVKLPAPSQSYAGQTIIVTGSNTGLGKEAARHFARLGASNLILAVRSLEKGEAAKADIEQSTKCSKDAVKVWKLDLSSYESVIQFAERVDREVPGGRLDKAVLNAGIVPDGWNTFEDNEAVITVNVVSTFLLAYLLLPALKRTASNFNIRPNLTIVASEVHFWSKFPERNEPEGGIFNKLNEKPDKFSQPRSFERYQVSKLLEVLTVRQMAERSKGKNGSDAVVTINSVNPGLCKSELASRNSPLLLTIVTFFAHALLARTAEHGSRTLVHAASQGPETHGAYMSDCKITDPSDFVLSTEGHAVGGRVYNELMAKLEAIKPGVTQNL</sequence>
<dbReference type="InterPro" id="IPR002347">
    <property type="entry name" value="SDR_fam"/>
</dbReference>
<evidence type="ECO:0000313" key="2">
    <source>
        <dbReference type="EMBL" id="KAF2654171.1"/>
    </source>
</evidence>
<gene>
    <name evidence="2" type="ORF">K491DRAFT_705366</name>
</gene>
<proteinExistence type="predicted"/>
<name>A0A6A6T4S2_9PLEO</name>
<organism evidence="2 3">
    <name type="scientific">Lophiostoma macrostomum CBS 122681</name>
    <dbReference type="NCBI Taxonomy" id="1314788"/>
    <lineage>
        <taxon>Eukaryota</taxon>
        <taxon>Fungi</taxon>
        <taxon>Dikarya</taxon>
        <taxon>Ascomycota</taxon>
        <taxon>Pezizomycotina</taxon>
        <taxon>Dothideomycetes</taxon>
        <taxon>Pleosporomycetidae</taxon>
        <taxon>Pleosporales</taxon>
        <taxon>Lophiostomataceae</taxon>
        <taxon>Lophiostoma</taxon>
    </lineage>
</organism>
<dbReference type="InterPro" id="IPR036291">
    <property type="entry name" value="NAD(P)-bd_dom_sf"/>
</dbReference>
<keyword evidence="3" id="KW-1185">Reference proteome</keyword>
<dbReference type="AlphaFoldDB" id="A0A6A6T4S2"/>
<dbReference type="Gene3D" id="3.40.50.720">
    <property type="entry name" value="NAD(P)-binding Rossmann-like Domain"/>
    <property type="match status" value="1"/>
</dbReference>
<dbReference type="Pfam" id="PF00106">
    <property type="entry name" value="adh_short"/>
    <property type="match status" value="1"/>
</dbReference>
<evidence type="ECO:0000313" key="3">
    <source>
        <dbReference type="Proteomes" id="UP000799324"/>
    </source>
</evidence>
<evidence type="ECO:0000256" key="1">
    <source>
        <dbReference type="ARBA" id="ARBA00023002"/>
    </source>
</evidence>
<accession>A0A6A6T4S2</accession>
<dbReference type="PANTHER" id="PTHR43157:SF31">
    <property type="entry name" value="PHOSPHATIDYLINOSITOL-GLYCAN BIOSYNTHESIS CLASS F PROTEIN"/>
    <property type="match status" value="1"/>
</dbReference>
<dbReference type="PRINTS" id="PR00081">
    <property type="entry name" value="GDHRDH"/>
</dbReference>
<reference evidence="2" key="1">
    <citation type="journal article" date="2020" name="Stud. Mycol.">
        <title>101 Dothideomycetes genomes: a test case for predicting lifestyles and emergence of pathogens.</title>
        <authorList>
            <person name="Haridas S."/>
            <person name="Albert R."/>
            <person name="Binder M."/>
            <person name="Bloem J."/>
            <person name="Labutti K."/>
            <person name="Salamov A."/>
            <person name="Andreopoulos B."/>
            <person name="Baker S."/>
            <person name="Barry K."/>
            <person name="Bills G."/>
            <person name="Bluhm B."/>
            <person name="Cannon C."/>
            <person name="Castanera R."/>
            <person name="Culley D."/>
            <person name="Daum C."/>
            <person name="Ezra D."/>
            <person name="Gonzalez J."/>
            <person name="Henrissat B."/>
            <person name="Kuo A."/>
            <person name="Liang C."/>
            <person name="Lipzen A."/>
            <person name="Lutzoni F."/>
            <person name="Magnuson J."/>
            <person name="Mondo S."/>
            <person name="Nolan M."/>
            <person name="Ohm R."/>
            <person name="Pangilinan J."/>
            <person name="Park H.-J."/>
            <person name="Ramirez L."/>
            <person name="Alfaro M."/>
            <person name="Sun H."/>
            <person name="Tritt A."/>
            <person name="Yoshinaga Y."/>
            <person name="Zwiers L.-H."/>
            <person name="Turgeon B."/>
            <person name="Goodwin S."/>
            <person name="Spatafora J."/>
            <person name="Crous P."/>
            <person name="Grigoriev I."/>
        </authorList>
    </citation>
    <scope>NUCLEOTIDE SEQUENCE</scope>
    <source>
        <strain evidence="2">CBS 122681</strain>
    </source>
</reference>
<protein>
    <submittedName>
        <fullName evidence="2">Short-chain dehydrogenase</fullName>
    </submittedName>
</protein>
<keyword evidence="1" id="KW-0560">Oxidoreductase</keyword>
<dbReference type="PANTHER" id="PTHR43157">
    <property type="entry name" value="PHOSPHATIDYLINOSITOL-GLYCAN BIOSYNTHESIS CLASS F PROTEIN-RELATED"/>
    <property type="match status" value="1"/>
</dbReference>
<dbReference type="GO" id="GO:0016491">
    <property type="term" value="F:oxidoreductase activity"/>
    <property type="evidence" value="ECO:0007669"/>
    <property type="project" value="UniProtKB-KW"/>
</dbReference>